<feature type="transmembrane region" description="Helical" evidence="3">
    <location>
        <begin position="182"/>
        <end position="207"/>
    </location>
</feature>
<dbReference type="GO" id="GO:0042910">
    <property type="term" value="F:xenobiotic transmembrane transporter activity"/>
    <property type="evidence" value="ECO:0007669"/>
    <property type="project" value="InterPro"/>
</dbReference>
<feature type="region of interest" description="Disordered" evidence="4">
    <location>
        <begin position="14"/>
        <end position="33"/>
    </location>
</feature>
<dbReference type="AlphaFoldDB" id="A0A811R7H5"/>
<dbReference type="OrthoDB" id="2126698at2759"/>
<feature type="region of interest" description="Disordered" evidence="4">
    <location>
        <begin position="531"/>
        <end position="626"/>
    </location>
</feature>
<dbReference type="Proteomes" id="UP000604825">
    <property type="component" value="Unassembled WGS sequence"/>
</dbReference>
<dbReference type="InterPro" id="IPR002528">
    <property type="entry name" value="MATE_fam"/>
</dbReference>
<sequence>MSYTERLLYTSSPCHPGISPYTPTPKDPPPTPAADMVVAVCEDEAGAFVATNAWDAPTVVARTGVAHTSSPHARRSPRHPGGIAPATTGPAPKDPPPDMVVAVRDDDDEANKLVSATTGSTRDTPTIFAGHIGNRELSAVAIGLSVISNFSFGFLLGMGSALETLCGVRVSNELGSGRPRASMYAVMVVLEQSLAFGMLAMVLVLATREQFPAIFTGDRHLQKAVSSITYLLAVTMLLNSVQPVISGVAVGGGWQAVVAYINRCRPDGYREAESPLWWSETSTWMALERLLTAETRPAKPWRRNSSRSRRSSSSRPPVPPGDKVQSFSVSFAFGIHPNYRPSQGLAFFIAKSMNFSSAIDLQYFGIFNTENQGNLSNHIFAIEIDTLLNSELRDIDANHIGIDINNVISNESHTAGFYDDNNGLFNPLNLTSAMPTTNHGQESGSHRHPHAASYVRSPAADPRCVATPRAREDEEEAVAGEHPAARYRAHQHRSGQGAAGSTFHSAGSAPSAVDWVAAAAIADAALRATCHGRGGSSGEEARRCPRAAASSRAVHGPPVAPRHAAPCGAPPSRAAAPRPNPCGGMPDLVTTGRRGGKEGRKKNPSATILTAARPPAARSGGGEVARGGREERLAVVALPLVSPRRDDAVAGFNLGNI</sequence>
<name>A0A811R7H5_9POAL</name>
<feature type="compositionally biased region" description="Pro residues" evidence="4">
    <location>
        <begin position="22"/>
        <end position="32"/>
    </location>
</feature>
<keyword evidence="3" id="KW-0812">Transmembrane</keyword>
<protein>
    <recommendedName>
        <fullName evidence="3">Protein DETOXIFICATION</fullName>
    </recommendedName>
    <alternativeName>
        <fullName evidence="3">Multidrug and toxic compound extrusion protein</fullName>
    </alternativeName>
</protein>
<feature type="transmembrane region" description="Helical" evidence="3">
    <location>
        <begin position="137"/>
        <end position="162"/>
    </location>
</feature>
<feature type="compositionally biased region" description="Low complexity" evidence="4">
    <location>
        <begin position="564"/>
        <end position="577"/>
    </location>
</feature>
<comment type="similarity">
    <text evidence="1 3">Belongs to the multi antimicrobial extrusion (MATE) (TC 2.A.66.1) family.</text>
</comment>
<keyword evidence="3" id="KW-1133">Transmembrane helix</keyword>
<feature type="region of interest" description="Disordered" evidence="4">
    <location>
        <begin position="64"/>
        <end position="99"/>
    </location>
</feature>
<evidence type="ECO:0000256" key="2">
    <source>
        <dbReference type="ARBA" id="ARBA00022734"/>
    </source>
</evidence>
<evidence type="ECO:0000256" key="1">
    <source>
        <dbReference type="ARBA" id="ARBA00010199"/>
    </source>
</evidence>
<feature type="region of interest" description="Disordered" evidence="4">
    <location>
        <begin position="297"/>
        <end position="322"/>
    </location>
</feature>
<dbReference type="GO" id="GO:0015297">
    <property type="term" value="F:antiporter activity"/>
    <property type="evidence" value="ECO:0007669"/>
    <property type="project" value="InterPro"/>
</dbReference>
<organism evidence="6 7">
    <name type="scientific">Miscanthus lutarioriparius</name>
    <dbReference type="NCBI Taxonomy" id="422564"/>
    <lineage>
        <taxon>Eukaryota</taxon>
        <taxon>Viridiplantae</taxon>
        <taxon>Streptophyta</taxon>
        <taxon>Embryophyta</taxon>
        <taxon>Tracheophyta</taxon>
        <taxon>Spermatophyta</taxon>
        <taxon>Magnoliopsida</taxon>
        <taxon>Liliopsida</taxon>
        <taxon>Poales</taxon>
        <taxon>Poaceae</taxon>
        <taxon>PACMAD clade</taxon>
        <taxon>Panicoideae</taxon>
        <taxon>Andropogonodae</taxon>
        <taxon>Andropogoneae</taxon>
        <taxon>Saccharinae</taxon>
        <taxon>Miscanthus</taxon>
    </lineage>
</organism>
<dbReference type="InterPro" id="IPR013320">
    <property type="entry name" value="ConA-like_dom_sf"/>
</dbReference>
<feature type="domain" description="Legume lectin" evidence="5">
    <location>
        <begin position="322"/>
        <end position="425"/>
    </location>
</feature>
<dbReference type="PANTHER" id="PTHR11206">
    <property type="entry name" value="MULTIDRUG RESISTANCE PROTEIN"/>
    <property type="match status" value="1"/>
</dbReference>
<accession>A0A811R7H5</accession>
<dbReference type="Pfam" id="PF01554">
    <property type="entry name" value="MatE"/>
    <property type="match status" value="1"/>
</dbReference>
<feature type="region of interest" description="Disordered" evidence="4">
    <location>
        <begin position="486"/>
        <end position="508"/>
    </location>
</feature>
<keyword evidence="3" id="KW-0472">Membrane</keyword>
<dbReference type="Gene3D" id="2.60.120.200">
    <property type="match status" value="1"/>
</dbReference>
<proteinExistence type="inferred from homology"/>
<comment type="caution">
    <text evidence="3">Lacks conserved residue(s) required for the propagation of feature annotation.</text>
</comment>
<evidence type="ECO:0000313" key="6">
    <source>
        <dbReference type="EMBL" id="CAD6265954.1"/>
    </source>
</evidence>
<reference evidence="6" key="1">
    <citation type="submission" date="2020-10" db="EMBL/GenBank/DDBJ databases">
        <authorList>
            <person name="Han B."/>
            <person name="Lu T."/>
            <person name="Zhao Q."/>
            <person name="Huang X."/>
            <person name="Zhao Y."/>
        </authorList>
    </citation>
    <scope>NUCLEOTIDE SEQUENCE</scope>
</reference>
<feature type="transmembrane region" description="Helical" evidence="3">
    <location>
        <begin position="228"/>
        <end position="254"/>
    </location>
</feature>
<dbReference type="Pfam" id="PF00139">
    <property type="entry name" value="Lectin_legB"/>
    <property type="match status" value="1"/>
</dbReference>
<evidence type="ECO:0000313" key="7">
    <source>
        <dbReference type="Proteomes" id="UP000604825"/>
    </source>
</evidence>
<comment type="caution">
    <text evidence="6">The sequence shown here is derived from an EMBL/GenBank/DDBJ whole genome shotgun (WGS) entry which is preliminary data.</text>
</comment>
<dbReference type="InterPro" id="IPR001220">
    <property type="entry name" value="Legume_lectin_dom"/>
</dbReference>
<evidence type="ECO:0000256" key="4">
    <source>
        <dbReference type="SAM" id="MobiDB-lite"/>
    </source>
</evidence>
<keyword evidence="2" id="KW-0430">Lectin</keyword>
<dbReference type="SUPFAM" id="SSF49899">
    <property type="entry name" value="Concanavalin A-like lectins/glucanases"/>
    <property type="match status" value="1"/>
</dbReference>
<feature type="region of interest" description="Disordered" evidence="4">
    <location>
        <begin position="437"/>
        <end position="463"/>
    </location>
</feature>
<keyword evidence="7" id="KW-1185">Reference proteome</keyword>
<dbReference type="GO" id="GO:0030246">
    <property type="term" value="F:carbohydrate binding"/>
    <property type="evidence" value="ECO:0007669"/>
    <property type="project" value="UniProtKB-KW"/>
</dbReference>
<gene>
    <name evidence="6" type="ORF">NCGR_LOCUS49259</name>
</gene>
<evidence type="ECO:0000256" key="3">
    <source>
        <dbReference type="RuleBase" id="RU004914"/>
    </source>
</evidence>
<dbReference type="EMBL" id="CAJGYO010000013">
    <property type="protein sequence ID" value="CAD6265954.1"/>
    <property type="molecule type" value="Genomic_DNA"/>
</dbReference>
<feature type="compositionally biased region" description="Basic residues" evidence="4">
    <location>
        <begin position="299"/>
        <end position="312"/>
    </location>
</feature>
<evidence type="ECO:0000259" key="5">
    <source>
        <dbReference type="Pfam" id="PF00139"/>
    </source>
</evidence>
<dbReference type="GO" id="GO:0016020">
    <property type="term" value="C:membrane"/>
    <property type="evidence" value="ECO:0007669"/>
    <property type="project" value="InterPro"/>
</dbReference>